<accession>A0ACB9TZF2</accession>
<reference evidence="1" key="1">
    <citation type="submission" date="2022-04" db="EMBL/GenBank/DDBJ databases">
        <title>Chromosome-scale genome assembly of Holotrichia oblita Faldermann.</title>
        <authorList>
            <person name="Rongchong L."/>
        </authorList>
    </citation>
    <scope>NUCLEOTIDE SEQUENCE</scope>
    <source>
        <strain evidence="1">81SQS9</strain>
    </source>
</reference>
<keyword evidence="2" id="KW-1185">Reference proteome</keyword>
<dbReference type="EMBL" id="CM043015">
    <property type="protein sequence ID" value="KAI4472172.1"/>
    <property type="molecule type" value="Genomic_DNA"/>
</dbReference>
<sequence>MALDCQTDDVSVGGDGGGGRMRAVYLMTAGKFPEFRLEFPAISRRNVRFRVTVSRVAVVDFLRGASYRETEVFFAEKKDDINESADGRFKTNDTETSMQDRVECLRRLYAEVKQRLEKAAEKNRKYYDLRRRNVTYEIGDQVYRKNYVHSDAANFYSAKLAPKYIGPIVISRKVSPWMYVLENLDGKTLGTWHVKDLKPCSE</sequence>
<gene>
    <name evidence="1" type="ORF">MML48_1g05652</name>
</gene>
<evidence type="ECO:0000313" key="1">
    <source>
        <dbReference type="EMBL" id="KAI4472172.1"/>
    </source>
</evidence>
<comment type="caution">
    <text evidence="1">The sequence shown here is derived from an EMBL/GenBank/DDBJ whole genome shotgun (WGS) entry which is preliminary data.</text>
</comment>
<dbReference type="Proteomes" id="UP001056778">
    <property type="component" value="Chromosome 1"/>
</dbReference>
<organism evidence="1 2">
    <name type="scientific">Holotrichia oblita</name>
    <name type="common">Chafer beetle</name>
    <dbReference type="NCBI Taxonomy" id="644536"/>
    <lineage>
        <taxon>Eukaryota</taxon>
        <taxon>Metazoa</taxon>
        <taxon>Ecdysozoa</taxon>
        <taxon>Arthropoda</taxon>
        <taxon>Hexapoda</taxon>
        <taxon>Insecta</taxon>
        <taxon>Pterygota</taxon>
        <taxon>Neoptera</taxon>
        <taxon>Endopterygota</taxon>
        <taxon>Coleoptera</taxon>
        <taxon>Polyphaga</taxon>
        <taxon>Scarabaeiformia</taxon>
        <taxon>Scarabaeidae</taxon>
        <taxon>Melolonthinae</taxon>
        <taxon>Holotrichia</taxon>
    </lineage>
</organism>
<name>A0ACB9TZF2_HOLOL</name>
<proteinExistence type="predicted"/>
<evidence type="ECO:0000313" key="2">
    <source>
        <dbReference type="Proteomes" id="UP001056778"/>
    </source>
</evidence>
<protein>
    <submittedName>
        <fullName evidence="1">Uncharacterized protein</fullName>
    </submittedName>
</protein>